<accession>A6TS00</accession>
<comment type="similarity">
    <text evidence="2">Belongs to the bacterial solute-binding protein 2 family.</text>
</comment>
<evidence type="ECO:0000256" key="3">
    <source>
        <dbReference type="ARBA" id="ARBA00022729"/>
    </source>
</evidence>
<evidence type="ECO:0000256" key="4">
    <source>
        <dbReference type="SAM" id="Phobius"/>
    </source>
</evidence>
<organism evidence="6 7">
    <name type="scientific">Alkaliphilus metalliredigens (strain QYMF)</name>
    <dbReference type="NCBI Taxonomy" id="293826"/>
    <lineage>
        <taxon>Bacteria</taxon>
        <taxon>Bacillati</taxon>
        <taxon>Bacillota</taxon>
        <taxon>Clostridia</taxon>
        <taxon>Peptostreptococcales</taxon>
        <taxon>Natronincolaceae</taxon>
        <taxon>Alkaliphilus</taxon>
    </lineage>
</organism>
<evidence type="ECO:0000313" key="6">
    <source>
        <dbReference type="EMBL" id="ABR48968.1"/>
    </source>
</evidence>
<keyword evidence="4" id="KW-0812">Transmembrane</keyword>
<dbReference type="eggNOG" id="COG1879">
    <property type="taxonomic scope" value="Bacteria"/>
</dbReference>
<dbReference type="HOGENOM" id="CLU_037628_3_3_9"/>
<dbReference type="EMBL" id="CP000724">
    <property type="protein sequence ID" value="ABR48968.1"/>
    <property type="molecule type" value="Genomic_DNA"/>
</dbReference>
<feature type="transmembrane region" description="Helical" evidence="4">
    <location>
        <begin position="12"/>
        <end position="35"/>
    </location>
</feature>
<dbReference type="InterPro" id="IPR028082">
    <property type="entry name" value="Peripla_BP_I"/>
</dbReference>
<dbReference type="Proteomes" id="UP000001572">
    <property type="component" value="Chromosome"/>
</dbReference>
<proteinExistence type="inferred from homology"/>
<keyword evidence="7" id="KW-1185">Reference proteome</keyword>
<comment type="subcellular location">
    <subcellularLocation>
        <location evidence="1">Cell envelope</location>
    </subcellularLocation>
</comment>
<dbReference type="CDD" id="cd06314">
    <property type="entry name" value="PBP1_tmGBP"/>
    <property type="match status" value="1"/>
</dbReference>
<keyword evidence="4" id="KW-1133">Transmembrane helix</keyword>
<gene>
    <name evidence="6" type="ordered locus">Amet_2818</name>
</gene>
<dbReference type="AlphaFoldDB" id="A6TS00"/>
<dbReference type="OrthoDB" id="569491at2"/>
<evidence type="ECO:0000259" key="5">
    <source>
        <dbReference type="Pfam" id="PF13407"/>
    </source>
</evidence>
<dbReference type="PANTHER" id="PTHR46847:SF1">
    <property type="entry name" value="D-ALLOSE-BINDING PERIPLASMIC PROTEIN-RELATED"/>
    <property type="match status" value="1"/>
</dbReference>
<dbReference type="Gene3D" id="3.40.50.2300">
    <property type="match status" value="2"/>
</dbReference>
<dbReference type="GO" id="GO:0030313">
    <property type="term" value="C:cell envelope"/>
    <property type="evidence" value="ECO:0007669"/>
    <property type="project" value="UniProtKB-SubCell"/>
</dbReference>
<sequence length="337" mass="37725">MNLINNNKKIGVVTKYLIFILVFLICVTGILLLWLRSSKVTIFTENPRYHFYFVGQNAVDPYWKEIRQGAEQAARDHNVVVEFNAPRFYSPEEELKYLDIAILSEVDGIITHVSSGEDFTTMINKAYYGGIPVVTVENDDKISNRAAFVGTNGFLLGTEAGKLMVEATGGKANIAIIVSNNFEPDAASQNIRINGFLSELKEYPDMEVVQTYTSRMGILSAEEITQSILNGGKDIDAIFTMTSVDTLGSVQLIIDQNKVGEITMIGFGDAESTLRYIEKGIIYGTVMSDPYRMGYESVQALIDIKEKNNVSSFIDTGVKVIKRENLHEYEERLEFLE</sequence>
<evidence type="ECO:0000256" key="1">
    <source>
        <dbReference type="ARBA" id="ARBA00004196"/>
    </source>
</evidence>
<evidence type="ECO:0000313" key="7">
    <source>
        <dbReference type="Proteomes" id="UP000001572"/>
    </source>
</evidence>
<evidence type="ECO:0000256" key="2">
    <source>
        <dbReference type="ARBA" id="ARBA00007639"/>
    </source>
</evidence>
<dbReference type="InterPro" id="IPR025997">
    <property type="entry name" value="SBP_2_dom"/>
</dbReference>
<dbReference type="PANTHER" id="PTHR46847">
    <property type="entry name" value="D-ALLOSE-BINDING PERIPLASMIC PROTEIN-RELATED"/>
    <property type="match status" value="1"/>
</dbReference>
<dbReference type="Pfam" id="PF13407">
    <property type="entry name" value="Peripla_BP_4"/>
    <property type="match status" value="1"/>
</dbReference>
<feature type="domain" description="Periplasmic binding protein" evidence="5">
    <location>
        <begin position="51"/>
        <end position="304"/>
    </location>
</feature>
<dbReference type="STRING" id="293826.Amet_2818"/>
<protein>
    <submittedName>
        <fullName evidence="6">Periplasmic sugar-binding protein</fullName>
    </submittedName>
</protein>
<dbReference type="RefSeq" id="WP_012063939.1">
    <property type="nucleotide sequence ID" value="NC_009633.1"/>
</dbReference>
<reference evidence="7" key="1">
    <citation type="journal article" date="2016" name="Genome Announc.">
        <title>Complete genome sequence of Alkaliphilus metalliredigens strain QYMF, an alkaliphilic and metal-reducing bacterium isolated from borax-contaminated leachate ponds.</title>
        <authorList>
            <person name="Hwang C."/>
            <person name="Copeland A."/>
            <person name="Lucas S."/>
            <person name="Lapidus A."/>
            <person name="Barry K."/>
            <person name="Detter J.C."/>
            <person name="Glavina Del Rio T."/>
            <person name="Hammon N."/>
            <person name="Israni S."/>
            <person name="Dalin E."/>
            <person name="Tice H."/>
            <person name="Pitluck S."/>
            <person name="Chertkov O."/>
            <person name="Brettin T."/>
            <person name="Bruce D."/>
            <person name="Han C."/>
            <person name="Schmutz J."/>
            <person name="Larimer F."/>
            <person name="Land M.L."/>
            <person name="Hauser L."/>
            <person name="Kyrpides N."/>
            <person name="Mikhailova N."/>
            <person name="Ye Q."/>
            <person name="Zhou J."/>
            <person name="Richardson P."/>
            <person name="Fields M.W."/>
        </authorList>
    </citation>
    <scope>NUCLEOTIDE SEQUENCE [LARGE SCALE GENOMIC DNA]</scope>
    <source>
        <strain evidence="7">QYMF</strain>
    </source>
</reference>
<dbReference type="GO" id="GO:0030246">
    <property type="term" value="F:carbohydrate binding"/>
    <property type="evidence" value="ECO:0007669"/>
    <property type="project" value="UniProtKB-ARBA"/>
</dbReference>
<keyword evidence="4" id="KW-0472">Membrane</keyword>
<dbReference type="SUPFAM" id="SSF53822">
    <property type="entry name" value="Periplasmic binding protein-like I"/>
    <property type="match status" value="1"/>
</dbReference>
<keyword evidence="3" id="KW-0732">Signal</keyword>
<dbReference type="KEGG" id="amt:Amet_2818"/>
<name>A6TS00_ALKMQ</name>